<evidence type="ECO:0000313" key="1">
    <source>
        <dbReference type="EMBL" id="SUZ56047.1"/>
    </source>
</evidence>
<reference evidence="1" key="1">
    <citation type="submission" date="2018-05" db="EMBL/GenBank/DDBJ databases">
        <authorList>
            <person name="Lanie J.A."/>
            <person name="Ng W.-L."/>
            <person name="Kazmierczak K.M."/>
            <person name="Andrzejewski T.M."/>
            <person name="Davidsen T.M."/>
            <person name="Wayne K.J."/>
            <person name="Tettelin H."/>
            <person name="Glass J.I."/>
            <person name="Rusch D."/>
            <person name="Podicherti R."/>
            <person name="Tsui H.-C.T."/>
            <person name="Winkler M.E."/>
        </authorList>
    </citation>
    <scope>NUCLEOTIDE SEQUENCE</scope>
</reference>
<dbReference type="EMBL" id="UINC01000477">
    <property type="protein sequence ID" value="SUZ56047.1"/>
    <property type="molecule type" value="Genomic_DNA"/>
</dbReference>
<name>A0A381NNE5_9ZZZZ</name>
<gene>
    <name evidence="1" type="ORF">METZ01_LOCUS8901</name>
</gene>
<organism evidence="1">
    <name type="scientific">marine metagenome</name>
    <dbReference type="NCBI Taxonomy" id="408172"/>
    <lineage>
        <taxon>unclassified sequences</taxon>
        <taxon>metagenomes</taxon>
        <taxon>ecological metagenomes</taxon>
    </lineage>
</organism>
<sequence>MSFTIAYLKNAFSQAAMEKYRYAEWKALYVAEAGLNEVGVVILPQITGDTTLYAEGMSYGDDENGEPIGKYKNILARTELLPNSTRKQYIAQSTGVAEYVSTSGTDVSVERTVYTSMVPQGFEEFMYFTNEEKPIGPGNTGTVNFGANDQLEGKVHTNGDIIFSNYGCPEFSGEVNITHEAVADGGGIGSWGACDESVFEEDVGGETITILDTVDAIIFPPENSADVTRAHANRVFEADNMLFRNGKKDTLVMTEINFVPGGYWVAQWWYNIPPVGSPPAEYDFIWDAENIGLLVNSSGLHFGPNNQFTPEVGYIDNFLVMSAFDAGGSNVQDEIIALIEGGDNIRIENSDGSKIVLFQATNALPLGEDRILVTIEGGNITYIGPGSEGFLHNESVKFINASAPTGLAENVEWNEFQYFHDHLDNGTDYCEAGRIQHFDFEYWNAGGLAGTNCDIFTCPDLIYDSEYVYMARTFFSKGSSPQVLYVKGGQVLVRGIVDGQYTIVTDDFTEYRRHDDEDKIDRVWGNIWLINDIVYIDSYASGEVIHPQDGGTDNMLGLIAGGSVIIANTRPNGARGQQYGTDITINASILAMNGGFIAHYWQNTLQDYHDWNDGLSYGIIADGRGGHRNYYRSAGVGGIYTGTDDYRGYINLWGSIVQFKRGYMKRNFPGPYNVSPGIGYDKNYHYDWNLRLRPPPYFPDLQSTNNAVILKMASYGELETF</sequence>
<accession>A0A381NNE5</accession>
<dbReference type="AlphaFoldDB" id="A0A381NNE5"/>
<protein>
    <submittedName>
        <fullName evidence="1">Uncharacterized protein</fullName>
    </submittedName>
</protein>
<proteinExistence type="predicted"/>